<dbReference type="Gene3D" id="1.20.1600.10">
    <property type="entry name" value="Outer membrane efflux proteins (OEP)"/>
    <property type="match status" value="1"/>
</dbReference>
<keyword evidence="5" id="KW-0812">Transmembrane</keyword>
<protein>
    <submittedName>
        <fullName evidence="8">Outer membrane efflux protein</fullName>
    </submittedName>
</protein>
<keyword evidence="6" id="KW-0472">Membrane</keyword>
<evidence type="ECO:0000256" key="2">
    <source>
        <dbReference type="ARBA" id="ARBA00007613"/>
    </source>
</evidence>
<evidence type="ECO:0000313" key="8">
    <source>
        <dbReference type="EMBL" id="ALJ58896.1"/>
    </source>
</evidence>
<organism evidence="8 9">
    <name type="scientific">Bacteroides cellulosilyticus</name>
    <dbReference type="NCBI Taxonomy" id="246787"/>
    <lineage>
        <taxon>Bacteria</taxon>
        <taxon>Pseudomonadati</taxon>
        <taxon>Bacteroidota</taxon>
        <taxon>Bacteroidia</taxon>
        <taxon>Bacteroidales</taxon>
        <taxon>Bacteroidaceae</taxon>
        <taxon>Bacteroides</taxon>
    </lineage>
</organism>
<name>A0A0P0FMW0_9BACE</name>
<dbReference type="GO" id="GO:0015288">
    <property type="term" value="F:porin activity"/>
    <property type="evidence" value="ECO:0007669"/>
    <property type="project" value="TreeGrafter"/>
</dbReference>
<dbReference type="RefSeq" id="WP_033160591.1">
    <property type="nucleotide sequence ID" value="NZ_CP012801.1"/>
</dbReference>
<dbReference type="GO" id="GO:1990281">
    <property type="term" value="C:efflux pump complex"/>
    <property type="evidence" value="ECO:0007669"/>
    <property type="project" value="TreeGrafter"/>
</dbReference>
<dbReference type="Pfam" id="PF02321">
    <property type="entry name" value="OEP"/>
    <property type="match status" value="2"/>
</dbReference>
<keyword evidence="3" id="KW-0813">Transport</keyword>
<evidence type="ECO:0000256" key="6">
    <source>
        <dbReference type="ARBA" id="ARBA00023136"/>
    </source>
</evidence>
<dbReference type="InterPro" id="IPR051906">
    <property type="entry name" value="TolC-like"/>
</dbReference>
<dbReference type="PANTHER" id="PTHR30026">
    <property type="entry name" value="OUTER MEMBRANE PROTEIN TOLC"/>
    <property type="match status" value="1"/>
</dbReference>
<sequence length="438" mass="49642">MSKTINRYSIMKQKLNRYIFLWLVGFTQLVPVSAQRVYTLDECLQRALENNVRIKNAGNNLEIAKQGSQEAFTKYFPSLSATGTGFMADKGLLQLDMGPGMQMSLMKKGVVGGVSASMPLFTGGQIVNGNKLAKVNIQVNRLQYNQSENEVKLTTENYYWQVVMLKEKLQTITVVEAQLANLLKDVEASVNAGVTTRNDLLQVQLRQNEIESSRSQIENALTLSQQVLAQYIGEDSGIVDVPPVAGEVLPEHPQGLYRNPESSLVLTNEYHLLQQNLKANKLQRRITVGKYLPTIAIGGGYMYDNLMDKDHPFWMGFATVSIPLSGWWGGSHDVRKQELQVRNAENQLTDQCELLILRMQQNWNDLTDAYKQMQISMRSIEQATENLRLNTDYYKAGTCTMNDLLDAQTLFQQSKDRYVESYARYEVKKCEYLQATGR</sequence>
<dbReference type="EMBL" id="CP012801">
    <property type="protein sequence ID" value="ALJ58896.1"/>
    <property type="molecule type" value="Genomic_DNA"/>
</dbReference>
<evidence type="ECO:0000313" key="9">
    <source>
        <dbReference type="Proteomes" id="UP000061809"/>
    </source>
</evidence>
<gene>
    <name evidence="8" type="ORF">BcellWH2_01643</name>
</gene>
<dbReference type="Proteomes" id="UP000061809">
    <property type="component" value="Chromosome"/>
</dbReference>
<dbReference type="AlphaFoldDB" id="A0A0P0FMW0"/>
<dbReference type="SUPFAM" id="SSF56954">
    <property type="entry name" value="Outer membrane efflux proteins (OEP)"/>
    <property type="match status" value="1"/>
</dbReference>
<dbReference type="GO" id="GO:0015562">
    <property type="term" value="F:efflux transmembrane transporter activity"/>
    <property type="evidence" value="ECO:0007669"/>
    <property type="project" value="InterPro"/>
</dbReference>
<evidence type="ECO:0000256" key="3">
    <source>
        <dbReference type="ARBA" id="ARBA00022448"/>
    </source>
</evidence>
<proteinExistence type="inferred from homology"/>
<dbReference type="InterPro" id="IPR003423">
    <property type="entry name" value="OMP_efflux"/>
</dbReference>
<reference evidence="8 9" key="1">
    <citation type="journal article" date="2015" name="Science">
        <title>Genetic determinants of in vivo fitness and diet responsiveness in multiple human gut Bacteroides.</title>
        <authorList>
            <person name="Wu M."/>
            <person name="McNulty N.P."/>
            <person name="Rodionov D.A."/>
            <person name="Khoroshkin M.S."/>
            <person name="Griffin N.W."/>
            <person name="Cheng J."/>
            <person name="Latreille P."/>
            <person name="Kerstetter R.A."/>
            <person name="Terrapon N."/>
            <person name="Henrissat B."/>
            <person name="Osterman A.L."/>
            <person name="Gordon J.I."/>
        </authorList>
    </citation>
    <scope>NUCLEOTIDE SEQUENCE [LARGE SCALE GENOMIC DNA]</scope>
    <source>
        <strain evidence="8 9">WH2</strain>
    </source>
</reference>
<evidence type="ECO:0000256" key="4">
    <source>
        <dbReference type="ARBA" id="ARBA00022452"/>
    </source>
</evidence>
<dbReference type="GO" id="GO:0009279">
    <property type="term" value="C:cell outer membrane"/>
    <property type="evidence" value="ECO:0007669"/>
    <property type="project" value="UniProtKB-SubCell"/>
</dbReference>
<comment type="subcellular location">
    <subcellularLocation>
        <location evidence="1">Cell outer membrane</location>
    </subcellularLocation>
</comment>
<dbReference type="PANTHER" id="PTHR30026:SF20">
    <property type="entry name" value="OUTER MEMBRANE PROTEIN TOLC"/>
    <property type="match status" value="1"/>
</dbReference>
<evidence type="ECO:0000256" key="1">
    <source>
        <dbReference type="ARBA" id="ARBA00004442"/>
    </source>
</evidence>
<accession>A0A0P0FMW0</accession>
<evidence type="ECO:0000256" key="7">
    <source>
        <dbReference type="ARBA" id="ARBA00023237"/>
    </source>
</evidence>
<evidence type="ECO:0000256" key="5">
    <source>
        <dbReference type="ARBA" id="ARBA00022692"/>
    </source>
</evidence>
<comment type="similarity">
    <text evidence="2">Belongs to the outer membrane factor (OMF) (TC 1.B.17) family.</text>
</comment>
<dbReference type="KEGG" id="bcel:BcellWH2_01643"/>
<keyword evidence="7" id="KW-0998">Cell outer membrane</keyword>
<keyword evidence="4" id="KW-1134">Transmembrane beta strand</keyword>
<dbReference type="PATRIC" id="fig|246787.4.peg.1691"/>